<organism evidence="1 2">
    <name type="scientific">Desulfovibrio psychrotolerans</name>
    <dbReference type="NCBI Taxonomy" id="415242"/>
    <lineage>
        <taxon>Bacteria</taxon>
        <taxon>Pseudomonadati</taxon>
        <taxon>Thermodesulfobacteriota</taxon>
        <taxon>Desulfovibrionia</taxon>
        <taxon>Desulfovibrionales</taxon>
        <taxon>Desulfovibrionaceae</taxon>
        <taxon>Desulfovibrio</taxon>
    </lineage>
</organism>
<evidence type="ECO:0000313" key="2">
    <source>
        <dbReference type="Proteomes" id="UP000503820"/>
    </source>
</evidence>
<dbReference type="RefSeq" id="WP_174411089.1">
    <property type="nucleotide sequence ID" value="NZ_BLVP01000043.1"/>
</dbReference>
<keyword evidence="2" id="KW-1185">Reference proteome</keyword>
<comment type="caution">
    <text evidence="1">The sequence shown here is derived from an EMBL/GenBank/DDBJ whole genome shotgun (WGS) entry which is preliminary data.</text>
</comment>
<accession>A0A7J0BXP9</accession>
<proteinExistence type="predicted"/>
<dbReference type="Proteomes" id="UP000503820">
    <property type="component" value="Unassembled WGS sequence"/>
</dbReference>
<name>A0A7J0BXP9_9BACT</name>
<dbReference type="EMBL" id="BLVP01000043">
    <property type="protein sequence ID" value="GFM38470.1"/>
    <property type="molecule type" value="Genomic_DNA"/>
</dbReference>
<gene>
    <name evidence="1" type="ORF">DSM19430T_31540</name>
</gene>
<sequence>MGDSLFVDKNGVVYCTSFEDGRIEKILLKKTGDIVFVCEECESTWTDPESIFMKNDFIGFMDYIESIGLIERGKAPDWDNIISNLGYVYINDVKDFVDKHGVEIVRV</sequence>
<evidence type="ECO:0000313" key="1">
    <source>
        <dbReference type="EMBL" id="GFM38470.1"/>
    </source>
</evidence>
<protein>
    <submittedName>
        <fullName evidence="1">Uncharacterized protein</fullName>
    </submittedName>
</protein>
<reference evidence="1 2" key="1">
    <citation type="submission" date="2020-05" db="EMBL/GenBank/DDBJ databases">
        <title>Draft genome sequence of Desulfovibrio psychrotolerans JS1T.</title>
        <authorList>
            <person name="Ueno A."/>
            <person name="Tamazawa S."/>
            <person name="Tamamura S."/>
            <person name="Murakami T."/>
            <person name="Kiyama T."/>
            <person name="Inomata H."/>
            <person name="Amano Y."/>
            <person name="Miyakawa K."/>
            <person name="Tamaki H."/>
            <person name="Naganuma T."/>
            <person name="Kaneko K."/>
        </authorList>
    </citation>
    <scope>NUCLEOTIDE SEQUENCE [LARGE SCALE GENOMIC DNA]</scope>
    <source>
        <strain evidence="1 2">JS1</strain>
    </source>
</reference>
<dbReference type="AlphaFoldDB" id="A0A7J0BXP9"/>